<dbReference type="OrthoDB" id="377880at2157"/>
<sequence length="185" mass="19729">MSDRYTHFLIDVPIAGDPDLIAQADDVHLLNHAEDTLVETVGETAAGWFEPDGVTDGTATFRLRVGTTHAGEPTDTEALHAALRVVREHTDDAPLDDAALQYDRVVSTDPLGKPDTGDANRENTGDIDSDTETDIDSGTAETVDSEPDEEPEPETDDRKFGIDRAGDAGDDGRQGLLASAMRGNG</sequence>
<geneLocation type="plasmid" evidence="2">
    <name>pR1SE2</name>
</geneLocation>
<feature type="compositionally biased region" description="Acidic residues" evidence="1">
    <location>
        <begin position="143"/>
        <end position="155"/>
    </location>
</feature>
<protein>
    <submittedName>
        <fullName evidence="2">Uncharacterized protein</fullName>
    </submittedName>
</protein>
<reference evidence="2" key="1">
    <citation type="submission" date="2016-09" db="EMBL/GenBank/DDBJ databases">
        <title>A plasmid goes viral.</title>
        <authorList>
            <person name="Erdmann S."/>
            <person name="Tschitschko B."/>
            <person name="Cavicchioli R."/>
        </authorList>
    </citation>
    <scope>NUCLEOTIDE SEQUENCE</scope>
    <source>
        <strain evidence="2">HLS1</strain>
        <plasmid evidence="2">pR1SE2</plasmid>
    </source>
</reference>
<evidence type="ECO:0000313" key="2">
    <source>
        <dbReference type="EMBL" id="ASK38206.1"/>
    </source>
</evidence>
<feature type="compositionally biased region" description="Basic and acidic residues" evidence="1">
    <location>
        <begin position="115"/>
        <end position="124"/>
    </location>
</feature>
<dbReference type="RefSeq" id="WP_088901292.1">
    <property type="nucleotide sequence ID" value="NZ_JAJNEG010000019.1"/>
</dbReference>
<feature type="region of interest" description="Disordered" evidence="1">
    <location>
        <begin position="103"/>
        <end position="185"/>
    </location>
</feature>
<feature type="compositionally biased region" description="Acidic residues" evidence="1">
    <location>
        <begin position="125"/>
        <end position="135"/>
    </location>
</feature>
<name>A0A220SWX2_9EURY</name>
<accession>A0A220SWX2</accession>
<feature type="compositionally biased region" description="Basic and acidic residues" evidence="1">
    <location>
        <begin position="156"/>
        <end position="173"/>
    </location>
</feature>
<organism evidence="2">
    <name type="scientific">Halorubrum lacusprofundi</name>
    <dbReference type="NCBI Taxonomy" id="2247"/>
    <lineage>
        <taxon>Archaea</taxon>
        <taxon>Methanobacteriati</taxon>
        <taxon>Methanobacteriota</taxon>
        <taxon>Stenosarchaea group</taxon>
        <taxon>Halobacteria</taxon>
        <taxon>Halobacteriales</taxon>
        <taxon>Haloferacaceae</taxon>
        <taxon>Halorubrum</taxon>
    </lineage>
</organism>
<dbReference type="AlphaFoldDB" id="A0A220SWX2"/>
<keyword evidence="2" id="KW-0614">Plasmid</keyword>
<dbReference type="EMBL" id="KX906370">
    <property type="protein sequence ID" value="ASK38206.1"/>
    <property type="molecule type" value="Genomic_DNA"/>
</dbReference>
<proteinExistence type="predicted"/>
<evidence type="ECO:0000256" key="1">
    <source>
        <dbReference type="SAM" id="MobiDB-lite"/>
    </source>
</evidence>